<evidence type="ECO:0000313" key="1">
    <source>
        <dbReference type="EMBL" id="MFC5500201.1"/>
    </source>
</evidence>
<comment type="caution">
    <text evidence="1">The sequence shown here is derived from an EMBL/GenBank/DDBJ whole genome shotgun (WGS) entry which is preliminary data.</text>
</comment>
<name>A0ABW0NJL3_9BURK</name>
<proteinExistence type="predicted"/>
<dbReference type="RefSeq" id="WP_376852441.1">
    <property type="nucleotide sequence ID" value="NZ_JBHSMF010000010.1"/>
</dbReference>
<evidence type="ECO:0000313" key="2">
    <source>
        <dbReference type="Proteomes" id="UP001596037"/>
    </source>
</evidence>
<dbReference type="Proteomes" id="UP001596037">
    <property type="component" value="Unassembled WGS sequence"/>
</dbReference>
<accession>A0ABW0NJL3</accession>
<dbReference type="EMBL" id="JBHSMF010000010">
    <property type="protein sequence ID" value="MFC5500201.1"/>
    <property type="molecule type" value="Genomic_DNA"/>
</dbReference>
<reference evidence="2" key="1">
    <citation type="journal article" date="2019" name="Int. J. Syst. Evol. Microbiol.">
        <title>The Global Catalogue of Microorganisms (GCM) 10K type strain sequencing project: providing services to taxonomists for standard genome sequencing and annotation.</title>
        <authorList>
            <consortium name="The Broad Institute Genomics Platform"/>
            <consortium name="The Broad Institute Genome Sequencing Center for Infectious Disease"/>
            <person name="Wu L."/>
            <person name="Ma J."/>
        </authorList>
    </citation>
    <scope>NUCLEOTIDE SEQUENCE [LARGE SCALE GENOMIC DNA]</scope>
    <source>
        <strain evidence="2">CCUG 57401</strain>
    </source>
</reference>
<sequence length="142" mass="14858">MPTQDSRKLAGTLERLAAEGDNTTRIADAVVSTWQAIDSALAPVIGGRGVSALYCRSLYLVRERHPWLAAVNGGIGSDMDLGLLAAALAQQDSCTAASAAGDHLQAVYELLRSLIGPALTGQLLRSAWDNPFGGAPAQDRTQ</sequence>
<keyword evidence="2" id="KW-1185">Reference proteome</keyword>
<protein>
    <submittedName>
        <fullName evidence="1">Uncharacterized protein</fullName>
    </submittedName>
</protein>
<gene>
    <name evidence="1" type="ORF">ACFPOE_21845</name>
</gene>
<organism evidence="1 2">
    <name type="scientific">Caenimonas terrae</name>
    <dbReference type="NCBI Taxonomy" id="696074"/>
    <lineage>
        <taxon>Bacteria</taxon>
        <taxon>Pseudomonadati</taxon>
        <taxon>Pseudomonadota</taxon>
        <taxon>Betaproteobacteria</taxon>
        <taxon>Burkholderiales</taxon>
        <taxon>Comamonadaceae</taxon>
        <taxon>Caenimonas</taxon>
    </lineage>
</organism>